<dbReference type="RefSeq" id="WP_137086746.1">
    <property type="nucleotide sequence ID" value="NZ_CP039908.1"/>
</dbReference>
<evidence type="ECO:0000313" key="1">
    <source>
        <dbReference type="EMBL" id="QCM02056.1"/>
    </source>
</evidence>
<organism evidence="1 2">
    <name type="scientific">Agrobacterium tumefaciens</name>
    <dbReference type="NCBI Taxonomy" id="358"/>
    <lineage>
        <taxon>Bacteria</taxon>
        <taxon>Pseudomonadati</taxon>
        <taxon>Pseudomonadota</taxon>
        <taxon>Alphaproteobacteria</taxon>
        <taxon>Hyphomicrobiales</taxon>
        <taxon>Rhizobiaceae</taxon>
        <taxon>Rhizobium/Agrobacterium group</taxon>
        <taxon>Agrobacterium</taxon>
        <taxon>Agrobacterium tumefaciens complex</taxon>
    </lineage>
</organism>
<proteinExistence type="predicted"/>
<name>A0AAE6ELX3_AGRTU</name>
<accession>A0AAE6ELX3</accession>
<dbReference type="Proteomes" id="UP000298646">
    <property type="component" value="Chromosome linear"/>
</dbReference>
<evidence type="ECO:0000313" key="2">
    <source>
        <dbReference type="Proteomes" id="UP000298646"/>
    </source>
</evidence>
<dbReference type="EMBL" id="CP039908">
    <property type="protein sequence ID" value="QCM02056.1"/>
    <property type="molecule type" value="Genomic_DNA"/>
</dbReference>
<sequence>MTAPYTAGTISLVAGSEAVAGIDTAWAISLIVGGTIYVEFDGGNPLPIAAVDSDTEITAALKWTGPTGTYSYAIVRDTAYGQQTVTNAQALATYIQRLNNPALAATAGVTPGSNKLLLFTGANSATVIDLEDLLQGIKFNEEVPTLADRAAYDGEAEGFRVLVANVGDGRSAFFTKQSAAVADWSVAFYITGPTGGAGPYTDITIGATTTLPAGSPAEVTLVPVSPGVIQLKFALPKGADGTGTGDFVGPAGGVAIGDLVAFANATGRAGRKATPAEVAKAAGGIPVAGYISPGFNLANSAGDLANDIDFPTGIVASAQASPILMSHVGVSMQLDVAWGVGNGGRFDAGAVSDGWWHCFVIGNGTLVTRGFSKSLDPTGQQNYPAGFAHYRRVGSVLRVGGSNKLFVQNENNFDFVTPILERSSSVAFASALLTVSVPSGIPVQPKMKLIQQQNASGAAHTRIGSAGGPLHSFMVTILSQDVDSAVISGGIFTDTASRIQFNVDIISGSIFTSDLTTTGWIDSRGRG</sequence>
<reference evidence="1 2" key="1">
    <citation type="submission" date="2019-04" db="EMBL/GenBank/DDBJ databases">
        <title>Complete genome sequence of Agrobacterium tumefaciens CFBP6624.</title>
        <authorList>
            <person name="Haryono M."/>
            <person name="Lin Y.-C."/>
            <person name="Lai E.-M."/>
            <person name="Kuo C.-H."/>
        </authorList>
    </citation>
    <scope>NUCLEOTIDE SEQUENCE [LARGE SCALE GENOMIC DNA]</scope>
    <source>
        <strain evidence="1 2">CFBP6624</strain>
    </source>
</reference>
<protein>
    <submittedName>
        <fullName evidence="1">Uncharacterized protein</fullName>
    </submittedName>
</protein>
<gene>
    <name evidence="1" type="ORF">CFBP6624_17735</name>
</gene>
<dbReference type="AlphaFoldDB" id="A0AAE6ELX3"/>